<evidence type="ECO:0000256" key="9">
    <source>
        <dbReference type="ARBA" id="ARBA00022692"/>
    </source>
</evidence>
<evidence type="ECO:0000256" key="12">
    <source>
        <dbReference type="ARBA" id="ARBA00029961"/>
    </source>
</evidence>
<comment type="similarity">
    <text evidence="4">Belongs to the major facilitator superfamily. Sugar transporter (TC 2.A.1.1) family. Glucose transporter subfamily.</text>
</comment>
<dbReference type="InterPro" id="IPR020846">
    <property type="entry name" value="MFS_dom"/>
</dbReference>
<evidence type="ECO:0000256" key="7">
    <source>
        <dbReference type="ARBA" id="ARBA00022475"/>
    </source>
</evidence>
<evidence type="ECO:0000256" key="5">
    <source>
        <dbReference type="ARBA" id="ARBA00015973"/>
    </source>
</evidence>
<feature type="transmembrane region" description="Helical" evidence="16">
    <location>
        <begin position="448"/>
        <end position="471"/>
    </location>
</feature>
<feature type="transmembrane region" description="Helical" evidence="16">
    <location>
        <begin position="409"/>
        <end position="436"/>
    </location>
</feature>
<dbReference type="Proteomes" id="UP000515135">
    <property type="component" value="Unplaced"/>
</dbReference>
<dbReference type="GO" id="GO:0070837">
    <property type="term" value="P:dehydroascorbic acid transport"/>
    <property type="evidence" value="ECO:0007669"/>
    <property type="project" value="TreeGrafter"/>
</dbReference>
<dbReference type="PANTHER" id="PTHR23503">
    <property type="entry name" value="SOLUTE CARRIER FAMILY 2"/>
    <property type="match status" value="1"/>
</dbReference>
<evidence type="ECO:0000313" key="18">
    <source>
        <dbReference type="Proteomes" id="UP000515135"/>
    </source>
</evidence>
<feature type="region of interest" description="Disordered" evidence="15">
    <location>
        <begin position="518"/>
        <end position="552"/>
    </location>
</feature>
<evidence type="ECO:0000256" key="3">
    <source>
        <dbReference type="ARBA" id="ARBA00004651"/>
    </source>
</evidence>
<keyword evidence="8" id="KW-0762">Sugar transport</keyword>
<dbReference type="InterPro" id="IPR003663">
    <property type="entry name" value="Sugar/inositol_transpt"/>
</dbReference>
<dbReference type="NCBIfam" id="TIGR00879">
    <property type="entry name" value="SP"/>
    <property type="match status" value="1"/>
</dbReference>
<proteinExistence type="inferred from homology"/>
<dbReference type="FunFam" id="1.20.1250.20:FF:001511">
    <property type="entry name" value="Solute carrier family 2, facilitated glucose transporter member 5"/>
    <property type="match status" value="1"/>
</dbReference>
<dbReference type="InterPro" id="IPR036259">
    <property type="entry name" value="MFS_trans_sf"/>
</dbReference>
<dbReference type="AlphaFoldDB" id="A0A6P4XTI9"/>
<comment type="catalytic activity">
    <reaction evidence="1">
        <text>D-fructose(out) = D-fructose(in)</text>
        <dbReference type="Rhea" id="RHEA:60372"/>
        <dbReference type="ChEBI" id="CHEBI:37721"/>
    </reaction>
</comment>
<dbReference type="InterPro" id="IPR005828">
    <property type="entry name" value="MFS_sugar_transport-like"/>
</dbReference>
<evidence type="ECO:0000256" key="1">
    <source>
        <dbReference type="ARBA" id="ARBA00000590"/>
    </source>
</evidence>
<dbReference type="InterPro" id="IPR045263">
    <property type="entry name" value="GLUT"/>
</dbReference>
<protein>
    <recommendedName>
        <fullName evidence="5">Solute carrier family 2, facilitated glucose transporter member 5</fullName>
    </recommendedName>
    <alternativeName>
        <fullName evidence="13">Fructose transporter</fullName>
    </alternativeName>
    <alternativeName>
        <fullName evidence="12">Glucose transporter type 5, small intestine</fullName>
    </alternativeName>
</protein>
<keyword evidence="7" id="KW-1003">Cell membrane</keyword>
<keyword evidence="18" id="KW-1185">Reference proteome</keyword>
<feature type="transmembrane region" description="Helical" evidence="16">
    <location>
        <begin position="20"/>
        <end position="39"/>
    </location>
</feature>
<feature type="transmembrane region" description="Helical" evidence="16">
    <location>
        <begin position="477"/>
        <end position="496"/>
    </location>
</feature>
<dbReference type="OrthoDB" id="4540492at2759"/>
<dbReference type="GO" id="GO:0046323">
    <property type="term" value="P:D-glucose import"/>
    <property type="evidence" value="ECO:0007669"/>
    <property type="project" value="TreeGrafter"/>
</dbReference>
<evidence type="ECO:0000259" key="17">
    <source>
        <dbReference type="PROSITE" id="PS50850"/>
    </source>
</evidence>
<dbReference type="PROSITE" id="PS50850">
    <property type="entry name" value="MFS"/>
    <property type="match status" value="1"/>
</dbReference>
<keyword evidence="10 16" id="KW-1133">Transmembrane helix</keyword>
<dbReference type="KEGG" id="bbel:109466680"/>
<evidence type="ECO:0000256" key="8">
    <source>
        <dbReference type="ARBA" id="ARBA00022597"/>
    </source>
</evidence>
<keyword evidence="6 14" id="KW-0813">Transport</keyword>
<dbReference type="RefSeq" id="XP_019619980.1">
    <property type="nucleotide sequence ID" value="XM_019764421.1"/>
</dbReference>
<evidence type="ECO:0000256" key="14">
    <source>
        <dbReference type="RuleBase" id="RU003346"/>
    </source>
</evidence>
<dbReference type="GO" id="GO:0042383">
    <property type="term" value="C:sarcolemma"/>
    <property type="evidence" value="ECO:0007669"/>
    <property type="project" value="UniProtKB-SubCell"/>
</dbReference>
<feature type="transmembrane region" description="Helical" evidence="16">
    <location>
        <begin position="167"/>
        <end position="185"/>
    </location>
</feature>
<organism evidence="18 19">
    <name type="scientific">Branchiostoma belcheri</name>
    <name type="common">Amphioxus</name>
    <dbReference type="NCBI Taxonomy" id="7741"/>
    <lineage>
        <taxon>Eukaryota</taxon>
        <taxon>Metazoa</taxon>
        <taxon>Chordata</taxon>
        <taxon>Cephalochordata</taxon>
        <taxon>Leptocardii</taxon>
        <taxon>Amphioxiformes</taxon>
        <taxon>Branchiostomatidae</taxon>
        <taxon>Branchiostoma</taxon>
    </lineage>
</organism>
<evidence type="ECO:0000313" key="19">
    <source>
        <dbReference type="RefSeq" id="XP_019619980.1"/>
    </source>
</evidence>
<dbReference type="Pfam" id="PF00083">
    <property type="entry name" value="Sugar_tr"/>
    <property type="match status" value="1"/>
</dbReference>
<dbReference type="GO" id="GO:0055056">
    <property type="term" value="F:D-glucose transmembrane transporter activity"/>
    <property type="evidence" value="ECO:0007669"/>
    <property type="project" value="TreeGrafter"/>
</dbReference>
<evidence type="ECO:0000256" key="10">
    <source>
        <dbReference type="ARBA" id="ARBA00022989"/>
    </source>
</evidence>
<dbReference type="GO" id="GO:1990539">
    <property type="term" value="P:fructose import across plasma membrane"/>
    <property type="evidence" value="ECO:0007669"/>
    <property type="project" value="UniProtKB-ARBA"/>
</dbReference>
<feature type="domain" description="Major facilitator superfamily (MFS) profile" evidence="17">
    <location>
        <begin position="26"/>
        <end position="502"/>
    </location>
</feature>
<evidence type="ECO:0000256" key="11">
    <source>
        <dbReference type="ARBA" id="ARBA00023136"/>
    </source>
</evidence>
<accession>A0A6P4XTI9</accession>
<name>A0A6P4XTI9_BRABE</name>
<dbReference type="PRINTS" id="PR00171">
    <property type="entry name" value="SUGRTRNSPORT"/>
</dbReference>
<dbReference type="GeneID" id="109466680"/>
<sequence>MGGKNDGADRPDQTTDRLTFLLAVSAFVAAFGTSFQYGYSSSVVDQPANIIKEFYNQSYVSFYTAPLTESGITVLWATTVSVMCLGGLVGSFLIKPLTERFGRKGALLISNVFSVTGAILFGFSKMANSYHMVIIGRIFVGIQHALSISVVPMYLAEVSPTSLRGGISVMHQGMLTVGILLAQILGLEQILGSDTLWPVLLAFYAVPSGIQLVIMPFLPESPRYLLINKQDEEASRAALRRLRGTSEVDDAIQEMRLEHEHEMKEPKITVIALLQSRSLRPQLIMAVGVMMANQLSGINAIFAYVTSIFENAGVPEDTSAYATIGTGAVNCVVCLGSVLIIDRVGRRPLLIWPLLVMTITFALLTITQALTENLFCDCCPNGRFGSVGDGVCPPVDLVQIEPYNNPYQWISYLSIAFIIIFIFAFAIGLGSMPGLLGGELFRQGARPAAMTIQSVTHWVCNFIIGLVFPILQEAMGAYVFLIFMVFCGVSGIYFFFRLPETKNKTFDEIQTLFGVEQQDTEEEEGVGNTAFTKEELGEGGDGVNPTQLESAL</sequence>
<keyword evidence="9 16" id="KW-0812">Transmembrane</keyword>
<dbReference type="GO" id="GO:0005353">
    <property type="term" value="F:fructose transmembrane transporter activity"/>
    <property type="evidence" value="ECO:0007669"/>
    <property type="project" value="UniProtKB-ARBA"/>
</dbReference>
<keyword evidence="11 16" id="KW-0472">Membrane</keyword>
<dbReference type="Gene3D" id="1.20.1250.20">
    <property type="entry name" value="MFS general substrate transporter like domains"/>
    <property type="match status" value="1"/>
</dbReference>
<gene>
    <name evidence="19" type="primary">LOC109466680</name>
</gene>
<reference evidence="19" key="1">
    <citation type="submission" date="2025-08" db="UniProtKB">
        <authorList>
            <consortium name="RefSeq"/>
        </authorList>
    </citation>
    <scope>IDENTIFICATION</scope>
    <source>
        <tissue evidence="19">Gonad</tissue>
    </source>
</reference>
<comment type="subcellular location">
    <subcellularLocation>
        <location evidence="2">Cell membrane</location>
        <location evidence="2">Sarcolemma</location>
    </subcellularLocation>
    <subcellularLocation>
        <location evidence="3">Cell membrane</location>
        <topology evidence="3">Multi-pass membrane protein</topology>
    </subcellularLocation>
</comment>
<dbReference type="SUPFAM" id="SSF103473">
    <property type="entry name" value="MFS general substrate transporter"/>
    <property type="match status" value="1"/>
</dbReference>
<feature type="transmembrane region" description="Helical" evidence="16">
    <location>
        <begin position="197"/>
        <end position="218"/>
    </location>
</feature>
<evidence type="ECO:0000256" key="16">
    <source>
        <dbReference type="SAM" id="Phobius"/>
    </source>
</evidence>
<evidence type="ECO:0000256" key="2">
    <source>
        <dbReference type="ARBA" id="ARBA00004135"/>
    </source>
</evidence>
<evidence type="ECO:0000256" key="4">
    <source>
        <dbReference type="ARBA" id="ARBA00007004"/>
    </source>
</evidence>
<dbReference type="PANTHER" id="PTHR23503:SF132">
    <property type="entry name" value="SOLUTE CARRIER FAMILY 2, FACILITATED GLUCOSE TRANSPORTER MEMBER 5-LIKE"/>
    <property type="match status" value="1"/>
</dbReference>
<feature type="transmembrane region" description="Helical" evidence="16">
    <location>
        <begin position="348"/>
        <end position="366"/>
    </location>
</feature>
<feature type="transmembrane region" description="Helical" evidence="16">
    <location>
        <begin position="130"/>
        <end position="155"/>
    </location>
</feature>
<feature type="transmembrane region" description="Helical" evidence="16">
    <location>
        <begin position="74"/>
        <end position="94"/>
    </location>
</feature>
<feature type="transmembrane region" description="Helical" evidence="16">
    <location>
        <begin position="321"/>
        <end position="341"/>
    </location>
</feature>
<feature type="transmembrane region" description="Helical" evidence="16">
    <location>
        <begin position="283"/>
        <end position="309"/>
    </location>
</feature>
<feature type="transmembrane region" description="Helical" evidence="16">
    <location>
        <begin position="106"/>
        <end position="124"/>
    </location>
</feature>
<evidence type="ECO:0000256" key="15">
    <source>
        <dbReference type="SAM" id="MobiDB-lite"/>
    </source>
</evidence>
<evidence type="ECO:0000256" key="13">
    <source>
        <dbReference type="ARBA" id="ARBA00031099"/>
    </source>
</evidence>
<evidence type="ECO:0000256" key="6">
    <source>
        <dbReference type="ARBA" id="ARBA00022448"/>
    </source>
</evidence>